<dbReference type="Ensembl" id="ENSOTST00005008485.2">
    <property type="protein sequence ID" value="ENSOTSP00005007685.1"/>
    <property type="gene ID" value="ENSOTSG00005004257.2"/>
</dbReference>
<keyword evidence="4" id="KW-0343">GTPase activation</keyword>
<keyword evidence="10" id="KW-0931">ER-Golgi transport</keyword>
<dbReference type="GO" id="GO:0005096">
    <property type="term" value="F:GTPase activator activity"/>
    <property type="evidence" value="ECO:0007669"/>
    <property type="project" value="UniProtKB-KW"/>
</dbReference>
<evidence type="ECO:0000313" key="20">
    <source>
        <dbReference type="Proteomes" id="UP000694402"/>
    </source>
</evidence>
<keyword evidence="11" id="KW-0653">Protein transport</keyword>
<organism evidence="19 20">
    <name type="scientific">Oncorhynchus tshawytscha</name>
    <name type="common">Chinook salmon</name>
    <name type="synonym">Salmo tshawytscha</name>
    <dbReference type="NCBI Taxonomy" id="74940"/>
    <lineage>
        <taxon>Eukaryota</taxon>
        <taxon>Metazoa</taxon>
        <taxon>Chordata</taxon>
        <taxon>Craniata</taxon>
        <taxon>Vertebrata</taxon>
        <taxon>Euteleostomi</taxon>
        <taxon>Actinopterygii</taxon>
        <taxon>Neopterygii</taxon>
        <taxon>Teleostei</taxon>
        <taxon>Protacanthopterygii</taxon>
        <taxon>Salmoniformes</taxon>
        <taxon>Salmonidae</taxon>
        <taxon>Salmoninae</taxon>
        <taxon>Oncorhynchus</taxon>
    </lineage>
</organism>
<gene>
    <name evidence="19" type="primary">ARFGAP3</name>
</gene>
<dbReference type="InterPro" id="IPR038508">
    <property type="entry name" value="ArfGAP_dom_sf"/>
</dbReference>
<evidence type="ECO:0000256" key="17">
    <source>
        <dbReference type="SAM" id="MobiDB-lite"/>
    </source>
</evidence>
<dbReference type="SMART" id="SM00105">
    <property type="entry name" value="ArfGap"/>
    <property type="match status" value="1"/>
</dbReference>
<dbReference type="GO" id="GO:0008270">
    <property type="term" value="F:zinc ion binding"/>
    <property type="evidence" value="ECO:0007669"/>
    <property type="project" value="UniProtKB-KW"/>
</dbReference>
<evidence type="ECO:0000256" key="11">
    <source>
        <dbReference type="ARBA" id="ARBA00022927"/>
    </source>
</evidence>
<evidence type="ECO:0000256" key="7">
    <source>
        <dbReference type="ARBA" id="ARBA00022723"/>
    </source>
</evidence>
<comment type="subcellular location">
    <subcellularLocation>
        <location evidence="2">Cytoplasm</location>
    </subcellularLocation>
    <subcellularLocation>
        <location evidence="1">Golgi apparatus membrane</location>
        <topology evidence="1">Peripheral membrane protein</topology>
        <orientation evidence="1">Cytoplasmic side</orientation>
    </subcellularLocation>
</comment>
<keyword evidence="6" id="KW-0597">Phosphoprotein</keyword>
<evidence type="ECO:0000256" key="10">
    <source>
        <dbReference type="ARBA" id="ARBA00022892"/>
    </source>
</evidence>
<dbReference type="Pfam" id="PF01412">
    <property type="entry name" value="ArfGap"/>
    <property type="match status" value="1"/>
</dbReference>
<dbReference type="PANTHER" id="PTHR45686:SF1">
    <property type="entry name" value="ADP-RIBOSYLATION FACTOR GTPASE-ACTIVATING PROTEIN 3"/>
    <property type="match status" value="1"/>
</dbReference>
<name>A0A8C8EJU1_ONCTS</name>
<evidence type="ECO:0000256" key="14">
    <source>
        <dbReference type="ARBA" id="ARBA00037105"/>
    </source>
</evidence>
<keyword evidence="7" id="KW-0479">Metal-binding</keyword>
<keyword evidence="8 16" id="KW-0863">Zinc-finger</keyword>
<dbReference type="FunFam" id="1.10.220.150:FF:000004">
    <property type="entry name" value="Putative ADP-ribosylation factor GTPase-activating protein 2"/>
    <property type="match status" value="1"/>
</dbReference>
<keyword evidence="12" id="KW-0333">Golgi apparatus</keyword>
<evidence type="ECO:0000256" key="5">
    <source>
        <dbReference type="ARBA" id="ARBA00022490"/>
    </source>
</evidence>
<dbReference type="GeneTree" id="ENSGT00940000158466"/>
<evidence type="ECO:0000259" key="18">
    <source>
        <dbReference type="PROSITE" id="PS50115"/>
    </source>
</evidence>
<sequence length="514" mass="55510">MSEPSKQDIAAIFKRLRSLSTNKACFDCSAKNPSWASITYGVFLCIDCSGTHRSLGVHLSFIRSTELDSNWSWYQLRCMQVGGNASANAFFAQQGCTSNAANTKYNSRAAALYREKIKTSATQATRRFGTELWLDSQAPLSPTSPVNKEEDFFSMHAQVCVCSPLSVCVCSPLSVCVCSPLSSEFGDGCVGETFSVNGLCTSLMDLVSTNLLTYVFTSVSCVLSQLGAKKGGLGGKKVSKQSFCDLEKKAQAVDKLNERDAAPTTKNSPQPAEESIGASMRLAYKDLEAQQRSNTEKMKGMGEKKKEQAERLGMGFGSRSGVSHSVLSDMHTIQQESPVGSKQPTKSRRYTEKEEEETDEGSFTSRSPHSANLSLNAASLSLTHRTAARRKADPVPVSDSGDARKKFGDVKAISSDMYFGKQDDSEYEAKTRLERFSESNSISSADLFDDPKKQAASSYRLTNMLPSAPDMSQLKLGVRSAAGRLSVMASGVVTSLQVCGSDGPVGWSLVLAAD</sequence>
<feature type="domain" description="Arf-GAP" evidence="18">
    <location>
        <begin position="10"/>
        <end position="126"/>
    </location>
</feature>
<dbReference type="InterPro" id="IPR001164">
    <property type="entry name" value="ArfGAP_dom"/>
</dbReference>
<dbReference type="GO" id="GO:0048205">
    <property type="term" value="P:COPI coating of Golgi vesicle"/>
    <property type="evidence" value="ECO:0007669"/>
    <property type="project" value="TreeGrafter"/>
</dbReference>
<dbReference type="GO" id="GO:0000139">
    <property type="term" value="C:Golgi membrane"/>
    <property type="evidence" value="ECO:0007669"/>
    <property type="project" value="UniProtKB-SubCell"/>
</dbReference>
<dbReference type="Proteomes" id="UP000694402">
    <property type="component" value="Unassembled WGS sequence"/>
</dbReference>
<feature type="region of interest" description="Disordered" evidence="17">
    <location>
        <begin position="332"/>
        <end position="372"/>
    </location>
</feature>
<reference evidence="19" key="2">
    <citation type="submission" date="2025-09" db="UniProtKB">
        <authorList>
            <consortium name="Ensembl"/>
        </authorList>
    </citation>
    <scope>IDENTIFICATION</scope>
</reference>
<evidence type="ECO:0000256" key="16">
    <source>
        <dbReference type="PROSITE-ProRule" id="PRU00288"/>
    </source>
</evidence>
<dbReference type="InterPro" id="IPR037278">
    <property type="entry name" value="ARFGAP/RecO"/>
</dbReference>
<evidence type="ECO:0000256" key="15">
    <source>
        <dbReference type="ARBA" id="ARBA00039243"/>
    </source>
</evidence>
<evidence type="ECO:0000256" key="6">
    <source>
        <dbReference type="ARBA" id="ARBA00022553"/>
    </source>
</evidence>
<dbReference type="AlphaFoldDB" id="A0A8C8EJU1"/>
<evidence type="ECO:0000256" key="2">
    <source>
        <dbReference type="ARBA" id="ARBA00004496"/>
    </source>
</evidence>
<keyword evidence="13" id="KW-0472">Membrane</keyword>
<feature type="region of interest" description="Disordered" evidence="17">
    <location>
        <begin position="255"/>
        <end position="276"/>
    </location>
</feature>
<evidence type="ECO:0000256" key="4">
    <source>
        <dbReference type="ARBA" id="ARBA00022468"/>
    </source>
</evidence>
<keyword evidence="9" id="KW-0862">Zinc</keyword>
<accession>A0A8C8EJU1</accession>
<evidence type="ECO:0000313" key="19">
    <source>
        <dbReference type="Ensembl" id="ENSOTSP00005007685.1"/>
    </source>
</evidence>
<dbReference type="GO" id="GO:0015031">
    <property type="term" value="P:protein transport"/>
    <property type="evidence" value="ECO:0007669"/>
    <property type="project" value="UniProtKB-KW"/>
</dbReference>
<evidence type="ECO:0000256" key="3">
    <source>
        <dbReference type="ARBA" id="ARBA00022448"/>
    </source>
</evidence>
<evidence type="ECO:0000256" key="13">
    <source>
        <dbReference type="ARBA" id="ARBA00023136"/>
    </source>
</evidence>
<keyword evidence="3" id="KW-0813">Transport</keyword>
<proteinExistence type="predicted"/>
<keyword evidence="20" id="KW-1185">Reference proteome</keyword>
<evidence type="ECO:0000256" key="8">
    <source>
        <dbReference type="ARBA" id="ARBA00022771"/>
    </source>
</evidence>
<dbReference type="PRINTS" id="PR00405">
    <property type="entry name" value="REVINTRACTNG"/>
</dbReference>
<evidence type="ECO:0000256" key="9">
    <source>
        <dbReference type="ARBA" id="ARBA00022833"/>
    </source>
</evidence>
<dbReference type="SUPFAM" id="SSF57863">
    <property type="entry name" value="ArfGap/RecO-like zinc finger"/>
    <property type="match status" value="1"/>
</dbReference>
<dbReference type="PANTHER" id="PTHR45686">
    <property type="entry name" value="ADP-RIBOSYLATION FACTOR GTPASE ACTIVATING PROTEIN 3, ISOFORM H-RELATED"/>
    <property type="match status" value="1"/>
</dbReference>
<comment type="function">
    <text evidence="14">GTPase-activating protein (GAP) for ADP ribosylation factor 1 (ARF1). Hydrolysis of ARF1-bound GTP may lead to dissociation of coatomer from Golgi-derived membranes to allow fusion with target membranes.</text>
</comment>
<evidence type="ECO:0000256" key="1">
    <source>
        <dbReference type="ARBA" id="ARBA00004255"/>
    </source>
</evidence>
<reference evidence="19" key="1">
    <citation type="submission" date="2025-08" db="UniProtKB">
        <authorList>
            <consortium name="Ensembl"/>
        </authorList>
    </citation>
    <scope>IDENTIFICATION</scope>
</reference>
<dbReference type="Gene3D" id="1.10.220.150">
    <property type="entry name" value="Arf GTPase activating protein"/>
    <property type="match status" value="1"/>
</dbReference>
<protein>
    <recommendedName>
        <fullName evidence="15">ADP-ribosylation factor GTPase-activating protein 3</fullName>
    </recommendedName>
</protein>
<dbReference type="PROSITE" id="PS50115">
    <property type="entry name" value="ARFGAP"/>
    <property type="match status" value="1"/>
</dbReference>
<keyword evidence="5" id="KW-0963">Cytoplasm</keyword>
<feature type="compositionally biased region" description="Polar residues" evidence="17">
    <location>
        <begin position="332"/>
        <end position="344"/>
    </location>
</feature>
<evidence type="ECO:0000256" key="12">
    <source>
        <dbReference type="ARBA" id="ARBA00023034"/>
    </source>
</evidence>